<reference evidence="1 2" key="1">
    <citation type="journal article" date="2020" name="Biotechnol. Biofuels">
        <title>New insights from the biogas microbiome by comprehensive genome-resolved metagenomics of nearly 1600 species originating from multiple anaerobic digesters.</title>
        <authorList>
            <person name="Campanaro S."/>
            <person name="Treu L."/>
            <person name="Rodriguez-R L.M."/>
            <person name="Kovalovszki A."/>
            <person name="Ziels R.M."/>
            <person name="Maus I."/>
            <person name="Zhu X."/>
            <person name="Kougias P.G."/>
            <person name="Basile A."/>
            <person name="Luo G."/>
            <person name="Schluter A."/>
            <person name="Konstantinidis K.T."/>
            <person name="Angelidaki I."/>
        </authorList>
    </citation>
    <scope>NUCLEOTIDE SEQUENCE [LARGE SCALE GENOMIC DNA]</scope>
    <source>
        <strain evidence="1">AS06rmzACSIP_256</strain>
    </source>
</reference>
<dbReference type="InterPro" id="IPR032710">
    <property type="entry name" value="NTF2-like_dom_sf"/>
</dbReference>
<dbReference type="EMBL" id="JAAYYV010000417">
    <property type="protein sequence ID" value="NLF55601.1"/>
    <property type="molecule type" value="Genomic_DNA"/>
</dbReference>
<dbReference type="Proteomes" id="UP000536534">
    <property type="component" value="Unassembled WGS sequence"/>
</dbReference>
<sequence length="141" mass="15217">MTGAQLPNERLETLIRDYCAAWSEPDADRRLEILHQVWSPDGIYTDPNGHVEGRPHLSAHIGKVLAESLPAGARIVPASHADAHHDEFRFAWKSVLPDGSVSLEGVDFGELDSHGHIRRIVGFFGALQPIGASPPGATDAA</sequence>
<evidence type="ECO:0000313" key="2">
    <source>
        <dbReference type="Proteomes" id="UP000536534"/>
    </source>
</evidence>
<dbReference type="SUPFAM" id="SSF54427">
    <property type="entry name" value="NTF2-like"/>
    <property type="match status" value="1"/>
</dbReference>
<dbReference type="OrthoDB" id="9808719at2"/>
<gene>
    <name evidence="1" type="ORF">GX576_14625</name>
</gene>
<organism evidence="1 2">
    <name type="scientific">Thauera phenolivorans</name>
    <dbReference type="NCBI Taxonomy" id="1792543"/>
    <lineage>
        <taxon>Bacteria</taxon>
        <taxon>Pseudomonadati</taxon>
        <taxon>Pseudomonadota</taxon>
        <taxon>Betaproteobacteria</taxon>
        <taxon>Rhodocyclales</taxon>
        <taxon>Zoogloeaceae</taxon>
        <taxon>Thauera</taxon>
    </lineage>
</organism>
<accession>A0A7X7R9H7</accession>
<dbReference type="Gene3D" id="3.10.450.50">
    <property type="match status" value="1"/>
</dbReference>
<proteinExistence type="predicted"/>
<protein>
    <submittedName>
        <fullName evidence="1">Nuclear transport factor 2 family protein</fullName>
    </submittedName>
</protein>
<comment type="caution">
    <text evidence="1">The sequence shown here is derived from an EMBL/GenBank/DDBJ whole genome shotgun (WGS) entry which is preliminary data.</text>
</comment>
<dbReference type="RefSeq" id="WP_068807507.1">
    <property type="nucleotide sequence ID" value="NZ_MBFM01000003.1"/>
</dbReference>
<name>A0A7X7R9H7_9RHOO</name>
<evidence type="ECO:0000313" key="1">
    <source>
        <dbReference type="EMBL" id="NLF55601.1"/>
    </source>
</evidence>
<dbReference type="AlphaFoldDB" id="A0A7X7R9H7"/>